<evidence type="ECO:0000313" key="3">
    <source>
        <dbReference type="Proteomes" id="UP000658127"/>
    </source>
</evidence>
<dbReference type="Proteomes" id="UP000658127">
    <property type="component" value="Unassembled WGS sequence"/>
</dbReference>
<evidence type="ECO:0000313" key="2">
    <source>
        <dbReference type="EMBL" id="GGN79351.1"/>
    </source>
</evidence>
<proteinExistence type="predicted"/>
<name>A0ABQ2KF63_9NOCA</name>
<dbReference type="SUPFAM" id="SSF52218">
    <property type="entry name" value="Flavoproteins"/>
    <property type="match status" value="1"/>
</dbReference>
<organism evidence="2 3">
    <name type="scientific">Nocardia rhizosphaerihabitans</name>
    <dbReference type="NCBI Taxonomy" id="1691570"/>
    <lineage>
        <taxon>Bacteria</taxon>
        <taxon>Bacillati</taxon>
        <taxon>Actinomycetota</taxon>
        <taxon>Actinomycetes</taxon>
        <taxon>Mycobacteriales</taxon>
        <taxon>Nocardiaceae</taxon>
        <taxon>Nocardia</taxon>
    </lineage>
</organism>
<dbReference type="InterPro" id="IPR029039">
    <property type="entry name" value="Flavoprotein-like_sf"/>
</dbReference>
<evidence type="ECO:0000259" key="1">
    <source>
        <dbReference type="PROSITE" id="PS50902"/>
    </source>
</evidence>
<accession>A0ABQ2KF63</accession>
<reference evidence="3" key="1">
    <citation type="journal article" date="2019" name="Int. J. Syst. Evol. Microbiol.">
        <title>The Global Catalogue of Microorganisms (GCM) 10K type strain sequencing project: providing services to taxonomists for standard genome sequencing and annotation.</title>
        <authorList>
            <consortium name="The Broad Institute Genomics Platform"/>
            <consortium name="The Broad Institute Genome Sequencing Center for Infectious Disease"/>
            <person name="Wu L."/>
            <person name="Ma J."/>
        </authorList>
    </citation>
    <scope>NUCLEOTIDE SEQUENCE [LARGE SCALE GENOMIC DNA]</scope>
    <source>
        <strain evidence="3">CGMCC 4.7329</strain>
    </source>
</reference>
<dbReference type="InterPro" id="IPR008254">
    <property type="entry name" value="Flavodoxin/NO_synth"/>
</dbReference>
<dbReference type="EMBL" id="BMNE01000003">
    <property type="protein sequence ID" value="GGN79351.1"/>
    <property type="molecule type" value="Genomic_DNA"/>
</dbReference>
<feature type="domain" description="Flavodoxin-like" evidence="1">
    <location>
        <begin position="1"/>
        <end position="155"/>
    </location>
</feature>
<sequence length="166" mass="17403">MFGNTAAVAEAIADGLRPHFEVTMCPVAEAAGRPAPQVDLLVVGAPTHAFGLSRAATRQDAAGQTDSPVEIEIGIREWLDAALPVPSPRLAAAFGTKIAHPPWLPGSAAKGIGKRLRHLGYHLAAAPADFHVEDMTGPLRAGELERATAWAAQLATTEPTLPRTPR</sequence>
<dbReference type="Gene3D" id="3.40.50.360">
    <property type="match status" value="1"/>
</dbReference>
<comment type="caution">
    <text evidence="2">The sequence shown here is derived from an EMBL/GenBank/DDBJ whole genome shotgun (WGS) entry which is preliminary data.</text>
</comment>
<protein>
    <submittedName>
        <fullName evidence="2">Flavodoxin</fullName>
    </submittedName>
</protein>
<keyword evidence="3" id="KW-1185">Reference proteome</keyword>
<gene>
    <name evidence="2" type="ORF">GCM10011610_27710</name>
</gene>
<dbReference type="PROSITE" id="PS50902">
    <property type="entry name" value="FLAVODOXIN_LIKE"/>
    <property type="match status" value="1"/>
</dbReference>